<evidence type="ECO:0000313" key="3">
    <source>
        <dbReference type="Proteomes" id="UP001595896"/>
    </source>
</evidence>
<gene>
    <name evidence="2" type="ORF">ACFO4L_15275</name>
</gene>
<evidence type="ECO:0000256" key="1">
    <source>
        <dbReference type="SAM" id="Phobius"/>
    </source>
</evidence>
<organism evidence="2 3">
    <name type="scientific">Bacillus daqingensis</name>
    <dbReference type="NCBI Taxonomy" id="872396"/>
    <lineage>
        <taxon>Bacteria</taxon>
        <taxon>Bacillati</taxon>
        <taxon>Bacillota</taxon>
        <taxon>Bacilli</taxon>
        <taxon>Bacillales</taxon>
        <taxon>Bacillaceae</taxon>
        <taxon>Bacillus</taxon>
    </lineage>
</organism>
<keyword evidence="3" id="KW-1185">Reference proteome</keyword>
<proteinExistence type="predicted"/>
<feature type="transmembrane region" description="Helical" evidence="1">
    <location>
        <begin position="6"/>
        <end position="26"/>
    </location>
</feature>
<keyword evidence="1" id="KW-1133">Transmembrane helix</keyword>
<reference evidence="3" key="1">
    <citation type="journal article" date="2019" name="Int. J. Syst. Evol. Microbiol.">
        <title>The Global Catalogue of Microorganisms (GCM) 10K type strain sequencing project: providing services to taxonomists for standard genome sequencing and annotation.</title>
        <authorList>
            <consortium name="The Broad Institute Genomics Platform"/>
            <consortium name="The Broad Institute Genome Sequencing Center for Infectious Disease"/>
            <person name="Wu L."/>
            <person name="Ma J."/>
        </authorList>
    </citation>
    <scope>NUCLEOTIDE SEQUENCE [LARGE SCALE GENOMIC DNA]</scope>
    <source>
        <strain evidence="3">JCM 12165</strain>
    </source>
</reference>
<keyword evidence="1" id="KW-0472">Membrane</keyword>
<evidence type="ECO:0000313" key="2">
    <source>
        <dbReference type="EMBL" id="MFC4737941.1"/>
    </source>
</evidence>
<sequence>MFDYIWLAFTAWFMGFFPLFEIYIAVPAAMAMGLDMYSALFWSWLGNFLVIPFIAYFYDWLTRFPKINRYFTRLASSRSARRMNKGGFAMVLLATPVIGAWAVGVAGKVIGMDRGRLFTSAAVSIAVFGFIIAVLTRFGIDFVQ</sequence>
<dbReference type="InterPro" id="IPR009577">
    <property type="entry name" value="Sm_multidrug_ex"/>
</dbReference>
<protein>
    <submittedName>
        <fullName evidence="2">Small multi-drug export protein</fullName>
    </submittedName>
</protein>
<dbReference type="Proteomes" id="UP001595896">
    <property type="component" value="Unassembled WGS sequence"/>
</dbReference>
<dbReference type="EMBL" id="JBHSGK010000020">
    <property type="protein sequence ID" value="MFC4737941.1"/>
    <property type="molecule type" value="Genomic_DNA"/>
</dbReference>
<feature type="transmembrane region" description="Helical" evidence="1">
    <location>
        <begin position="38"/>
        <end position="58"/>
    </location>
</feature>
<feature type="transmembrane region" description="Helical" evidence="1">
    <location>
        <begin position="86"/>
        <end position="105"/>
    </location>
</feature>
<feature type="transmembrane region" description="Helical" evidence="1">
    <location>
        <begin position="117"/>
        <end position="140"/>
    </location>
</feature>
<dbReference type="RefSeq" id="WP_377910532.1">
    <property type="nucleotide sequence ID" value="NZ_JBHSGK010000020.1"/>
</dbReference>
<comment type="caution">
    <text evidence="2">The sequence shown here is derived from an EMBL/GenBank/DDBJ whole genome shotgun (WGS) entry which is preliminary data.</text>
</comment>
<name>A0ABV9P067_9BACI</name>
<accession>A0ABV9P067</accession>
<dbReference type="Pfam" id="PF06695">
    <property type="entry name" value="Sm_multidrug_ex"/>
    <property type="match status" value="1"/>
</dbReference>
<keyword evidence="1" id="KW-0812">Transmembrane</keyword>